<dbReference type="InterPro" id="IPR036691">
    <property type="entry name" value="Endo/exonu/phosph_ase_sf"/>
</dbReference>
<keyword evidence="2" id="KW-0812">Transmembrane</keyword>
<dbReference type="AlphaFoldDB" id="A0A1H1S1Z3"/>
<keyword evidence="4" id="KW-0269">Exonuclease</keyword>
<keyword evidence="5" id="KW-1185">Reference proteome</keyword>
<feature type="region of interest" description="Disordered" evidence="1">
    <location>
        <begin position="329"/>
        <end position="367"/>
    </location>
</feature>
<dbReference type="SUPFAM" id="SSF56219">
    <property type="entry name" value="DNase I-like"/>
    <property type="match status" value="1"/>
</dbReference>
<gene>
    <name evidence="4" type="ORF">SAMN04488552_3108</name>
</gene>
<dbReference type="Gene3D" id="3.60.10.10">
    <property type="entry name" value="Endonuclease/exonuclease/phosphatase"/>
    <property type="match status" value="1"/>
</dbReference>
<dbReference type="EMBL" id="LT629745">
    <property type="protein sequence ID" value="SDS41991.1"/>
    <property type="molecule type" value="Genomic_DNA"/>
</dbReference>
<dbReference type="GO" id="GO:0004527">
    <property type="term" value="F:exonuclease activity"/>
    <property type="evidence" value="ECO:0007669"/>
    <property type="project" value="UniProtKB-KW"/>
</dbReference>
<evidence type="ECO:0000259" key="3">
    <source>
        <dbReference type="Pfam" id="PF03372"/>
    </source>
</evidence>
<evidence type="ECO:0000256" key="1">
    <source>
        <dbReference type="SAM" id="MobiDB-lite"/>
    </source>
</evidence>
<keyword evidence="4" id="KW-0378">Hydrolase</keyword>
<sequence>MKLKPFLQGFGILAIVITLIPLIAADYWWIRMFDYPHIQLTLLTLTAIAAYFFRFEIKPWRDYTFMAVLLACFIYQFAKIYPYTPFAPYDVAKPTENVNKETGFMLLTSNVLQKNKETGLLIEEIKKLNPDVAVFTETDVKWNDAIKSGLGSDYPYKVEVPLDNTYGMILYSKLKLIKPQVKYIVDDSIPSIHSEIELRSGDKIQLHAIHPTPPMPQHNPSSSDRDAEMMKIALESMDSELPVVVIGDFNDVAWSNTVSMMQSIGELLDVRKGRSFYNTFNAKSLIMRWSLDHIFVSEEFRVENIDVGNDIKSDHFPFYAQLYLQPELAEEQKPEPASEDDIKDAKKQIKEEEQENTEKGQNGSSNQ</sequence>
<evidence type="ECO:0000313" key="5">
    <source>
        <dbReference type="Proteomes" id="UP000198858"/>
    </source>
</evidence>
<dbReference type="GO" id="GO:0004519">
    <property type="term" value="F:endonuclease activity"/>
    <property type="evidence" value="ECO:0007669"/>
    <property type="project" value="UniProtKB-KW"/>
</dbReference>
<feature type="transmembrane region" description="Helical" evidence="2">
    <location>
        <begin position="12"/>
        <end position="30"/>
    </location>
</feature>
<feature type="transmembrane region" description="Helical" evidence="2">
    <location>
        <begin position="60"/>
        <end position="78"/>
    </location>
</feature>
<dbReference type="RefSeq" id="WP_089663636.1">
    <property type="nucleotide sequence ID" value="NZ_LT629745.1"/>
</dbReference>
<feature type="domain" description="Endonuclease/exonuclease/phosphatase" evidence="3">
    <location>
        <begin position="108"/>
        <end position="315"/>
    </location>
</feature>
<keyword evidence="4" id="KW-0540">Nuclease</keyword>
<dbReference type="Proteomes" id="UP000198858">
    <property type="component" value="Chromosome I"/>
</dbReference>
<dbReference type="Pfam" id="PF03372">
    <property type="entry name" value="Exo_endo_phos"/>
    <property type="match status" value="1"/>
</dbReference>
<proteinExistence type="predicted"/>
<dbReference type="STRING" id="1250231.SAMN04488552_3108"/>
<evidence type="ECO:0000313" key="4">
    <source>
        <dbReference type="EMBL" id="SDS41991.1"/>
    </source>
</evidence>
<keyword evidence="4" id="KW-0255">Endonuclease</keyword>
<keyword evidence="2" id="KW-1133">Transmembrane helix</keyword>
<name>A0A1H1S1Z3_9FLAO</name>
<organism evidence="4 5">
    <name type="scientific">Christiangramia echinicola</name>
    <dbReference type="NCBI Taxonomy" id="279359"/>
    <lineage>
        <taxon>Bacteria</taxon>
        <taxon>Pseudomonadati</taxon>
        <taxon>Bacteroidota</taxon>
        <taxon>Flavobacteriia</taxon>
        <taxon>Flavobacteriales</taxon>
        <taxon>Flavobacteriaceae</taxon>
        <taxon>Christiangramia</taxon>
    </lineage>
</organism>
<accession>A0A1H1S1Z3</accession>
<keyword evidence="2" id="KW-0472">Membrane</keyword>
<feature type="transmembrane region" description="Helical" evidence="2">
    <location>
        <begin position="36"/>
        <end position="53"/>
    </location>
</feature>
<reference evidence="4 5" key="1">
    <citation type="submission" date="2016-10" db="EMBL/GenBank/DDBJ databases">
        <authorList>
            <person name="Varghese N."/>
            <person name="Submissions S."/>
        </authorList>
    </citation>
    <scope>NUCLEOTIDE SEQUENCE [LARGE SCALE GENOMIC DNA]</scope>
    <source>
        <strain evidence="4 5">Mar_2010_102</strain>
    </source>
</reference>
<dbReference type="InterPro" id="IPR005135">
    <property type="entry name" value="Endo/exonuclease/phosphatase"/>
</dbReference>
<evidence type="ECO:0000256" key="2">
    <source>
        <dbReference type="SAM" id="Phobius"/>
    </source>
</evidence>
<protein>
    <submittedName>
        <fullName evidence="4">Uncharacterized conserved protein YafD, endonuclease/exonuclease/phosphatase (EEP) superfamily</fullName>
    </submittedName>
</protein>